<keyword evidence="1" id="KW-1133">Transmembrane helix</keyword>
<sequence length="134" mass="14867">MDAVRTVRTRARHDVAALDESLVPSTRALRDVRVAALTRHAPGVVRCAMRDEGSLRPWWDRSPLLILAAPLVLAYAFVFGDPAGGLVGAALLGWGVLAEPRLNRRERVERQQLITVYRNTVADALVERAHRLAR</sequence>
<dbReference type="Proteomes" id="UP001172756">
    <property type="component" value="Unassembled WGS sequence"/>
</dbReference>
<accession>A0AB35MF29</accession>
<keyword evidence="1" id="KW-0812">Transmembrane</keyword>
<dbReference type="EMBL" id="JAUHQB010000001">
    <property type="protein sequence ID" value="MDN4482340.1"/>
    <property type="molecule type" value="Genomic_DNA"/>
</dbReference>
<protein>
    <submittedName>
        <fullName evidence="2">Uncharacterized protein</fullName>
    </submittedName>
</protein>
<organism evidence="2 3">
    <name type="scientific">Demequina lignilytica</name>
    <dbReference type="NCBI Taxonomy" id="3051663"/>
    <lineage>
        <taxon>Bacteria</taxon>
        <taxon>Bacillati</taxon>
        <taxon>Actinomycetota</taxon>
        <taxon>Actinomycetes</taxon>
        <taxon>Micrococcales</taxon>
        <taxon>Demequinaceae</taxon>
        <taxon>Demequina</taxon>
    </lineage>
</organism>
<keyword evidence="1" id="KW-0472">Membrane</keyword>
<proteinExistence type="predicted"/>
<evidence type="ECO:0000313" key="2">
    <source>
        <dbReference type="EMBL" id="MDN4482340.1"/>
    </source>
</evidence>
<dbReference type="AlphaFoldDB" id="A0AB35MF29"/>
<gene>
    <name evidence="2" type="ORF">QQ002_02165</name>
</gene>
<evidence type="ECO:0000313" key="3">
    <source>
        <dbReference type="Proteomes" id="UP001172756"/>
    </source>
</evidence>
<evidence type="ECO:0000256" key="1">
    <source>
        <dbReference type="SAM" id="Phobius"/>
    </source>
</evidence>
<feature type="transmembrane region" description="Helical" evidence="1">
    <location>
        <begin position="64"/>
        <end position="97"/>
    </location>
</feature>
<dbReference type="RefSeq" id="WP_301159484.1">
    <property type="nucleotide sequence ID" value="NZ_JAUHQB010000001.1"/>
</dbReference>
<name>A0AB35MF29_9MICO</name>
<comment type="caution">
    <text evidence="2">The sequence shown here is derived from an EMBL/GenBank/DDBJ whole genome shotgun (WGS) entry which is preliminary data.</text>
</comment>
<reference evidence="2 3" key="1">
    <citation type="submission" date="2023-06" db="EMBL/GenBank/DDBJ databases">
        <title>SYSU T0a273.</title>
        <authorList>
            <person name="Gao L."/>
            <person name="Fang B.-Z."/>
            <person name="Li W.-J."/>
        </authorList>
    </citation>
    <scope>NUCLEOTIDE SEQUENCE [LARGE SCALE GENOMIC DNA]</scope>
    <source>
        <strain evidence="2 3">SYSU T0a273</strain>
    </source>
</reference>